<dbReference type="KEGG" id="cput:CONPUDRAFT_145098"/>
<dbReference type="AlphaFoldDB" id="A0A5M3MI97"/>
<proteinExistence type="predicted"/>
<gene>
    <name evidence="1" type="ORF">CONPUDRAFT_145098</name>
</gene>
<protein>
    <submittedName>
        <fullName evidence="1">Uncharacterized protein</fullName>
    </submittedName>
</protein>
<dbReference type="GeneID" id="19202035"/>
<evidence type="ECO:0000313" key="1">
    <source>
        <dbReference type="EMBL" id="EIW78767.1"/>
    </source>
</evidence>
<evidence type="ECO:0000313" key="2">
    <source>
        <dbReference type="Proteomes" id="UP000053558"/>
    </source>
</evidence>
<keyword evidence="2" id="KW-1185">Reference proteome</keyword>
<name>A0A5M3MI97_CONPW</name>
<accession>A0A5M3MI97</accession>
<comment type="caution">
    <text evidence="1">The sequence shown here is derived from an EMBL/GenBank/DDBJ whole genome shotgun (WGS) entry which is preliminary data.</text>
</comment>
<reference evidence="2" key="1">
    <citation type="journal article" date="2012" name="Science">
        <title>The Paleozoic origin of enzymatic lignin decomposition reconstructed from 31 fungal genomes.</title>
        <authorList>
            <person name="Floudas D."/>
            <person name="Binder M."/>
            <person name="Riley R."/>
            <person name="Barry K."/>
            <person name="Blanchette R.A."/>
            <person name="Henrissat B."/>
            <person name="Martinez A.T."/>
            <person name="Otillar R."/>
            <person name="Spatafora J.W."/>
            <person name="Yadav J.S."/>
            <person name="Aerts A."/>
            <person name="Benoit I."/>
            <person name="Boyd A."/>
            <person name="Carlson A."/>
            <person name="Copeland A."/>
            <person name="Coutinho P.M."/>
            <person name="de Vries R.P."/>
            <person name="Ferreira P."/>
            <person name="Findley K."/>
            <person name="Foster B."/>
            <person name="Gaskell J."/>
            <person name="Glotzer D."/>
            <person name="Gorecki P."/>
            <person name="Heitman J."/>
            <person name="Hesse C."/>
            <person name="Hori C."/>
            <person name="Igarashi K."/>
            <person name="Jurgens J.A."/>
            <person name="Kallen N."/>
            <person name="Kersten P."/>
            <person name="Kohler A."/>
            <person name="Kuees U."/>
            <person name="Kumar T.K.A."/>
            <person name="Kuo A."/>
            <person name="LaButti K."/>
            <person name="Larrondo L.F."/>
            <person name="Lindquist E."/>
            <person name="Ling A."/>
            <person name="Lombard V."/>
            <person name="Lucas S."/>
            <person name="Lundell T."/>
            <person name="Martin R."/>
            <person name="McLaughlin D.J."/>
            <person name="Morgenstern I."/>
            <person name="Morin E."/>
            <person name="Murat C."/>
            <person name="Nagy L.G."/>
            <person name="Nolan M."/>
            <person name="Ohm R.A."/>
            <person name="Patyshakuliyeva A."/>
            <person name="Rokas A."/>
            <person name="Ruiz-Duenas F.J."/>
            <person name="Sabat G."/>
            <person name="Salamov A."/>
            <person name="Samejima M."/>
            <person name="Schmutz J."/>
            <person name="Slot J.C."/>
            <person name="St John F."/>
            <person name="Stenlid J."/>
            <person name="Sun H."/>
            <person name="Sun S."/>
            <person name="Syed K."/>
            <person name="Tsang A."/>
            <person name="Wiebenga A."/>
            <person name="Young D."/>
            <person name="Pisabarro A."/>
            <person name="Eastwood D.C."/>
            <person name="Martin F."/>
            <person name="Cullen D."/>
            <person name="Grigoriev I.V."/>
            <person name="Hibbett D.S."/>
        </authorList>
    </citation>
    <scope>NUCLEOTIDE SEQUENCE [LARGE SCALE GENOMIC DNA]</scope>
    <source>
        <strain evidence="2">RWD-64-598 SS2</strain>
    </source>
</reference>
<dbReference type="EMBL" id="JH711581">
    <property type="protein sequence ID" value="EIW78767.1"/>
    <property type="molecule type" value="Genomic_DNA"/>
</dbReference>
<dbReference type="OrthoDB" id="3042049at2759"/>
<dbReference type="Proteomes" id="UP000053558">
    <property type="component" value="Unassembled WGS sequence"/>
</dbReference>
<organism evidence="1 2">
    <name type="scientific">Coniophora puteana (strain RWD-64-598)</name>
    <name type="common">Brown rot fungus</name>
    <dbReference type="NCBI Taxonomy" id="741705"/>
    <lineage>
        <taxon>Eukaryota</taxon>
        <taxon>Fungi</taxon>
        <taxon>Dikarya</taxon>
        <taxon>Basidiomycota</taxon>
        <taxon>Agaricomycotina</taxon>
        <taxon>Agaricomycetes</taxon>
        <taxon>Agaricomycetidae</taxon>
        <taxon>Boletales</taxon>
        <taxon>Coniophorineae</taxon>
        <taxon>Coniophoraceae</taxon>
        <taxon>Coniophora</taxon>
    </lineage>
</organism>
<sequence length="533" mass="61102">MKQDEGCRPSPASICPPEILAIIFEECVDQVHTLPPSDRHPFHFCNKPCLSWIAVTHTCRHWRFAALLDTSLWTRIPTFSKKWSAVFLDRAASRPLQVSEISLFAPRYLEDHIQPRRFRWRNPFKTRRSPALQTRSIEKLITQTRELTITIEEGNIFPLLWEQLPPLPHLQSLSIIGHRTSESDLSLSHALTKVFDGGEAAQLHVLRLQNCILQQNFSYSLLRRITILHVHSLPVSPQASQQELLRILRYTPELQDLVFREYSYPIYLLPDQNSVALPSLRSLEVSAPTNVFAGFFHCLKLIRPLTRLRLEELVCDHTCRNAMPFLAAWDIPYPDRIGSMEICIQTYSCLQTEVYIHVSPTEICEEREVRLKCNLYGRAAASQSLFDLPIRLLTKLTLLAPDLCYLDLRAALEHAPSLRYLVVYPNDFLHLTDTLACSPRGNKLSPAPALETIIFADFSNAAEILELNPYTEINRCWRGLGEFLHCIAQRHTLGYALHRMTFENSRDSWPASVQWSFLEDIGVDLSFGSTALP</sequence>
<dbReference type="RefSeq" id="XP_007770563.1">
    <property type="nucleotide sequence ID" value="XM_007772373.1"/>
</dbReference>